<name>A0ABN8XA77_9GAMM</name>
<evidence type="ECO:0000313" key="2">
    <source>
        <dbReference type="Proteomes" id="UP001162030"/>
    </source>
</evidence>
<accession>A0ABN8XA77</accession>
<sequence>MILHAMGQVLRYDFDPSQDYKTLKRSRVSRGLSALISFVETVRIRKISWRSSNSGRDGEPGKY</sequence>
<organism evidence="1 2">
    <name type="scientific">Methylocaldum szegediense</name>
    <dbReference type="NCBI Taxonomy" id="73780"/>
    <lineage>
        <taxon>Bacteria</taxon>
        <taxon>Pseudomonadati</taxon>
        <taxon>Pseudomonadota</taxon>
        <taxon>Gammaproteobacteria</taxon>
        <taxon>Methylococcales</taxon>
        <taxon>Methylococcaceae</taxon>
        <taxon>Methylocaldum</taxon>
    </lineage>
</organism>
<dbReference type="Proteomes" id="UP001162030">
    <property type="component" value="Chromosome"/>
</dbReference>
<dbReference type="EMBL" id="OX458333">
    <property type="protein sequence ID" value="CAI8966533.1"/>
    <property type="molecule type" value="Genomic_DNA"/>
</dbReference>
<keyword evidence="2" id="KW-1185">Reference proteome</keyword>
<reference evidence="1 2" key="1">
    <citation type="submission" date="2023-03" db="EMBL/GenBank/DDBJ databases">
        <authorList>
            <person name="Pearce D."/>
        </authorList>
    </citation>
    <scope>NUCLEOTIDE SEQUENCE [LARGE SCALE GENOMIC DNA]</scope>
    <source>
        <strain evidence="1">Msz</strain>
    </source>
</reference>
<proteinExistence type="predicted"/>
<protein>
    <submittedName>
        <fullName evidence="1">Uncharacterized protein</fullName>
    </submittedName>
</protein>
<gene>
    <name evidence="1" type="ORF">MSZNOR_4780</name>
</gene>
<evidence type="ECO:0000313" key="1">
    <source>
        <dbReference type="EMBL" id="CAI8966533.1"/>
    </source>
</evidence>